<reference evidence="4" key="1">
    <citation type="submission" date="2015-07" db="EMBL/GenBank/DDBJ databases">
        <title>Discovery of a poly(ethylene terephthalate assimilation.</title>
        <authorList>
            <person name="Yoshida S."/>
            <person name="Hiraga K."/>
            <person name="Takehana T."/>
            <person name="Taniguchi I."/>
            <person name="Yamaji H."/>
            <person name="Maeda Y."/>
            <person name="Toyohara K."/>
            <person name="Miyamoto K."/>
            <person name="Kimura Y."/>
            <person name="Oda K."/>
        </authorList>
    </citation>
    <scope>NUCLEOTIDE SEQUENCE [LARGE SCALE GENOMIC DNA]</scope>
    <source>
        <strain evidence="4">NBRC 110686 / TISTR 2288 / 201-F6</strain>
    </source>
</reference>
<name>A0A0K8NTZ2_PISS1</name>
<dbReference type="OrthoDB" id="6867569at2"/>
<feature type="compositionally biased region" description="Low complexity" evidence="1">
    <location>
        <begin position="57"/>
        <end position="94"/>
    </location>
</feature>
<comment type="caution">
    <text evidence="3">The sequence shown here is derived from an EMBL/GenBank/DDBJ whole genome shotgun (WGS) entry which is preliminary data.</text>
</comment>
<accession>A0A0K8NTZ2</accession>
<keyword evidence="4" id="KW-1185">Reference proteome</keyword>
<feature type="domain" description="DUF2087" evidence="2">
    <location>
        <begin position="151"/>
        <end position="221"/>
    </location>
</feature>
<dbReference type="Pfam" id="PF09860">
    <property type="entry name" value="DUF2087"/>
    <property type="match status" value="1"/>
</dbReference>
<dbReference type="EMBL" id="BBYR01000002">
    <property type="protein sequence ID" value="GAP33833.1"/>
    <property type="molecule type" value="Genomic_DNA"/>
</dbReference>
<dbReference type="RefSeq" id="WP_054017988.1">
    <property type="nucleotide sequence ID" value="NZ_BBYR01000002.1"/>
</dbReference>
<evidence type="ECO:0000313" key="3">
    <source>
        <dbReference type="EMBL" id="GAP33833.1"/>
    </source>
</evidence>
<protein>
    <recommendedName>
        <fullName evidence="2">DUF2087 domain-containing protein</fullName>
    </recommendedName>
</protein>
<sequence length="244" mass="26705">MPRDPLPYVADDVSALAKSLRRQLGDHLETHRSLPSHVQLLQMLARAGGHRNHQSLRAAARRPGADAAPSPAVSDPPASPVTAAPSATAAASDGATDRRSGSTGLRPRPTPQAHARGSAAREQLPPQRGPRDPSLSTATDRALRQFDEAGRLMRWPSRYATQRLALWGLWARFDPERRYREAEVNAVLNDLHLFGDHCTLRRELVNMKLLWRSDGGAEYRRVPAEPDAEARALLGRLAGRRAAG</sequence>
<dbReference type="InterPro" id="IPR018656">
    <property type="entry name" value="DUF2087"/>
</dbReference>
<evidence type="ECO:0000259" key="2">
    <source>
        <dbReference type="Pfam" id="PF09860"/>
    </source>
</evidence>
<proteinExistence type="predicted"/>
<reference evidence="3 4" key="2">
    <citation type="journal article" date="2016" name="Science">
        <title>A bacterium that degrades and assimilates poly(ethylene terephthalate).</title>
        <authorList>
            <person name="Yoshida S."/>
            <person name="Hiraga K."/>
            <person name="Takehana T."/>
            <person name="Taniguchi I."/>
            <person name="Yamaji H."/>
            <person name="Maeda Y."/>
            <person name="Toyohara K."/>
            <person name="Miyamoto K."/>
            <person name="Kimura Y."/>
            <person name="Oda K."/>
        </authorList>
    </citation>
    <scope>NUCLEOTIDE SEQUENCE [LARGE SCALE GENOMIC DNA]</scope>
    <source>
        <strain evidence="4">NBRC 110686 / TISTR 2288 / 201-F6</strain>
    </source>
</reference>
<evidence type="ECO:0000313" key="4">
    <source>
        <dbReference type="Proteomes" id="UP000037660"/>
    </source>
</evidence>
<organism evidence="3 4">
    <name type="scientific">Piscinibacter sakaiensis</name>
    <name type="common">Ideonella sakaiensis</name>
    <dbReference type="NCBI Taxonomy" id="1547922"/>
    <lineage>
        <taxon>Bacteria</taxon>
        <taxon>Pseudomonadati</taxon>
        <taxon>Pseudomonadota</taxon>
        <taxon>Betaproteobacteria</taxon>
        <taxon>Burkholderiales</taxon>
        <taxon>Sphaerotilaceae</taxon>
        <taxon>Piscinibacter</taxon>
    </lineage>
</organism>
<dbReference type="AlphaFoldDB" id="A0A0K8NTZ2"/>
<feature type="region of interest" description="Disordered" evidence="1">
    <location>
        <begin position="49"/>
        <end position="139"/>
    </location>
</feature>
<gene>
    <name evidence="3" type="ORF">ISF6_1088</name>
</gene>
<dbReference type="Proteomes" id="UP000037660">
    <property type="component" value="Unassembled WGS sequence"/>
</dbReference>
<evidence type="ECO:0000256" key="1">
    <source>
        <dbReference type="SAM" id="MobiDB-lite"/>
    </source>
</evidence>